<dbReference type="GO" id="GO:0005886">
    <property type="term" value="C:plasma membrane"/>
    <property type="evidence" value="ECO:0007669"/>
    <property type="project" value="UniProtKB-SubCell"/>
</dbReference>
<dbReference type="InterPro" id="IPR001991">
    <property type="entry name" value="Na-dicarboxylate_symporter"/>
</dbReference>
<evidence type="ECO:0000313" key="11">
    <source>
        <dbReference type="Proteomes" id="UP000239706"/>
    </source>
</evidence>
<keyword evidence="11" id="KW-1185">Reference proteome</keyword>
<evidence type="ECO:0000256" key="8">
    <source>
        <dbReference type="ARBA" id="ARBA00023136"/>
    </source>
</evidence>
<dbReference type="FunFam" id="1.10.3860.10:FF:000003">
    <property type="entry name" value="Serine/threonine transporter sstT"/>
    <property type="match status" value="1"/>
</dbReference>
<sequence>MKNLINKWNEISLVKRIIIGLVIGITLAVTIPKAAKPIVIFGSLFVGALKAIAPILVFFLVMSAIAQHEAGHKTNMKSIIGLYLLGTFLAGLFAVVASFMFPVKLTLAAGAENVTAPGGITEVLKALLMNIVDNPVKALYNANYIGILSWAILFGFALRGAPDTTKTMISNFSDAVSQIVKWVINFAPFGIMGLVFDSIATNGIKSLLSYGQLLMLLVGCMIFVALVINPTIVFAYIHKNPYPLVFKCLKESGITAFFTRSSAANIPVNMSLCERLGLDKDTYSISIPLGATINMAGAAVTIAVLTLAAVNTLGIHVDIATAIILSVLSAVCACGASGVAGGSLLLIPLACSLFGIPNDIAMKVVGVGFIVGVLQDSCETALNSSTDVLFTATAELAERRKKGKEIVLGEMGM</sequence>
<evidence type="ECO:0000256" key="7">
    <source>
        <dbReference type="ARBA" id="ARBA00022989"/>
    </source>
</evidence>
<evidence type="ECO:0000256" key="9">
    <source>
        <dbReference type="HAMAP-Rule" id="MF_01582"/>
    </source>
</evidence>
<comment type="catalytic activity">
    <reaction evidence="9">
        <text>L-threonine(in) + Na(+)(in) = L-threonine(out) + Na(+)(out)</text>
        <dbReference type="Rhea" id="RHEA:69999"/>
        <dbReference type="ChEBI" id="CHEBI:29101"/>
        <dbReference type="ChEBI" id="CHEBI:57926"/>
    </reaction>
</comment>
<comment type="similarity">
    <text evidence="9">Belongs to the dicarboxylate/amino acid:cation symporter (DAACS) (TC 2.A.23) family.</text>
</comment>
<dbReference type="PRINTS" id="PR00173">
    <property type="entry name" value="EDTRNSPORT"/>
</dbReference>
<accession>A0A2T0B726</accession>
<dbReference type="PANTHER" id="PTHR42865">
    <property type="entry name" value="PROTON/GLUTAMATE-ASPARTATE SYMPORTER"/>
    <property type="match status" value="1"/>
</dbReference>
<keyword evidence="8 9" id="KW-0472">Membrane</keyword>
<protein>
    <recommendedName>
        <fullName evidence="9">Serine/threonine transporter SstT</fullName>
    </recommendedName>
    <alternativeName>
        <fullName evidence="9">Na(+)/serine-threonine symporter</fullName>
    </alternativeName>
</protein>
<dbReference type="GO" id="GO:0005295">
    <property type="term" value="F:neutral L-amino acid:sodium symporter activity"/>
    <property type="evidence" value="ECO:0007669"/>
    <property type="project" value="TreeGrafter"/>
</dbReference>
<feature type="transmembrane region" description="Helical" evidence="9">
    <location>
        <begin position="285"/>
        <end position="310"/>
    </location>
</feature>
<dbReference type="SUPFAM" id="SSF118215">
    <property type="entry name" value="Proton glutamate symport protein"/>
    <property type="match status" value="1"/>
</dbReference>
<dbReference type="OrthoDB" id="9768885at2"/>
<keyword evidence="7 9" id="KW-1133">Transmembrane helix</keyword>
<evidence type="ECO:0000313" key="10">
    <source>
        <dbReference type="EMBL" id="PRR79690.1"/>
    </source>
</evidence>
<keyword evidence="3 9" id="KW-1003">Cell membrane</keyword>
<comment type="subcellular location">
    <subcellularLocation>
        <location evidence="9">Cell membrane</location>
        <topology evidence="9">Multi-pass membrane protein</topology>
    </subcellularLocation>
    <subcellularLocation>
        <location evidence="1">Membrane</location>
        <topology evidence="1">Multi-pass membrane protein</topology>
    </subcellularLocation>
</comment>
<feature type="transmembrane region" description="Helical" evidence="9">
    <location>
        <begin position="82"/>
        <end position="101"/>
    </location>
</feature>
<reference evidence="10 11" key="1">
    <citation type="submission" date="2018-03" db="EMBL/GenBank/DDBJ databases">
        <title>Genome sequence of Clostridium liquoris DSM 100320.</title>
        <authorList>
            <person name="Poehlein A."/>
            <person name="Daniel R."/>
        </authorList>
    </citation>
    <scope>NUCLEOTIDE SEQUENCE [LARGE SCALE GENOMIC DNA]</scope>
    <source>
        <strain evidence="10 11">DSM 100320</strain>
    </source>
</reference>
<comment type="function">
    <text evidence="9">Involved in the import of serine and threonine into the cell, with the concomitant import of sodium (symport system).</text>
</comment>
<dbReference type="InterPro" id="IPR023025">
    <property type="entry name" value="Ser_Thr_transp_SstT"/>
</dbReference>
<dbReference type="AlphaFoldDB" id="A0A2T0B726"/>
<keyword evidence="2 9" id="KW-0813">Transport</keyword>
<name>A0A2T0B726_9CLOT</name>
<dbReference type="Proteomes" id="UP000239706">
    <property type="component" value="Unassembled WGS sequence"/>
</dbReference>
<dbReference type="InterPro" id="IPR036458">
    <property type="entry name" value="Na:dicarbo_symporter_sf"/>
</dbReference>
<proteinExistence type="inferred from homology"/>
<dbReference type="EMBL" id="PVXO01000018">
    <property type="protein sequence ID" value="PRR79690.1"/>
    <property type="molecule type" value="Genomic_DNA"/>
</dbReference>
<evidence type="ECO:0000256" key="3">
    <source>
        <dbReference type="ARBA" id="ARBA00022475"/>
    </source>
</evidence>
<feature type="transmembrane region" description="Helical" evidence="9">
    <location>
        <begin position="138"/>
        <end position="158"/>
    </location>
</feature>
<keyword evidence="5 9" id="KW-0769">Symport</keyword>
<organism evidence="10 11">
    <name type="scientific">Clostridium liquoris</name>
    <dbReference type="NCBI Taxonomy" id="1289519"/>
    <lineage>
        <taxon>Bacteria</taxon>
        <taxon>Bacillati</taxon>
        <taxon>Bacillota</taxon>
        <taxon>Clostridia</taxon>
        <taxon>Eubacteriales</taxon>
        <taxon>Clostridiaceae</taxon>
        <taxon>Clostridium</taxon>
    </lineage>
</organism>
<dbReference type="GO" id="GO:0015826">
    <property type="term" value="P:threonine transport"/>
    <property type="evidence" value="ECO:0007669"/>
    <property type="project" value="InterPro"/>
</dbReference>
<evidence type="ECO:0000256" key="6">
    <source>
        <dbReference type="ARBA" id="ARBA00022970"/>
    </source>
</evidence>
<comment type="catalytic activity">
    <reaction evidence="9">
        <text>L-serine(in) + Na(+)(in) = L-serine(out) + Na(+)(out)</text>
        <dbReference type="Rhea" id="RHEA:29575"/>
        <dbReference type="ChEBI" id="CHEBI:29101"/>
        <dbReference type="ChEBI" id="CHEBI:33384"/>
    </reaction>
</comment>
<feature type="transmembrane region" description="Helical" evidence="9">
    <location>
        <begin position="12"/>
        <end position="32"/>
    </location>
</feature>
<feature type="transmembrane region" description="Helical" evidence="9">
    <location>
        <begin position="322"/>
        <end position="347"/>
    </location>
</feature>
<comment type="caution">
    <text evidence="10">The sequence shown here is derived from an EMBL/GenBank/DDBJ whole genome shotgun (WGS) entry which is preliminary data.</text>
</comment>
<evidence type="ECO:0000256" key="4">
    <source>
        <dbReference type="ARBA" id="ARBA00022692"/>
    </source>
</evidence>
<dbReference type="HAMAP" id="MF_01582">
    <property type="entry name" value="Ser_Thr_transp_SstT"/>
    <property type="match status" value="1"/>
</dbReference>
<dbReference type="Gene3D" id="1.10.3860.10">
    <property type="entry name" value="Sodium:dicarboxylate symporter"/>
    <property type="match status" value="1"/>
</dbReference>
<dbReference type="Pfam" id="PF00375">
    <property type="entry name" value="SDF"/>
    <property type="match status" value="1"/>
</dbReference>
<keyword evidence="6 9" id="KW-0029">Amino-acid transport</keyword>
<dbReference type="RefSeq" id="WP_106062888.1">
    <property type="nucleotide sequence ID" value="NZ_PVXO01000018.1"/>
</dbReference>
<evidence type="ECO:0000256" key="2">
    <source>
        <dbReference type="ARBA" id="ARBA00022448"/>
    </source>
</evidence>
<keyword evidence="4 9" id="KW-0812">Transmembrane</keyword>
<dbReference type="PANTHER" id="PTHR42865:SF8">
    <property type="entry name" value="SERINE_THREONINE TRANSPORTER SSTT"/>
    <property type="match status" value="1"/>
</dbReference>
<feature type="transmembrane region" description="Helical" evidence="9">
    <location>
        <begin position="179"/>
        <end position="201"/>
    </location>
</feature>
<evidence type="ECO:0000256" key="5">
    <source>
        <dbReference type="ARBA" id="ARBA00022847"/>
    </source>
</evidence>
<gene>
    <name evidence="10" type="primary">sstT_1</name>
    <name evidence="9" type="synonym">sstT</name>
    <name evidence="10" type="ORF">CLLI_07230</name>
</gene>
<evidence type="ECO:0000256" key="1">
    <source>
        <dbReference type="ARBA" id="ARBA00004141"/>
    </source>
</evidence>
<feature type="transmembrane region" description="Helical" evidence="9">
    <location>
        <begin position="38"/>
        <end position="61"/>
    </location>
</feature>
<dbReference type="NCBIfam" id="NF010151">
    <property type="entry name" value="PRK13628.1"/>
    <property type="match status" value="1"/>
</dbReference>
<feature type="transmembrane region" description="Helical" evidence="9">
    <location>
        <begin position="213"/>
        <end position="237"/>
    </location>
</feature>
<dbReference type="GO" id="GO:0032329">
    <property type="term" value="P:serine transport"/>
    <property type="evidence" value="ECO:0007669"/>
    <property type="project" value="InterPro"/>
</dbReference>